<dbReference type="RefSeq" id="WP_347923210.1">
    <property type="nucleotide sequence ID" value="NZ_CP157199.1"/>
</dbReference>
<evidence type="ECO:0000256" key="1">
    <source>
        <dbReference type="SAM" id="Phobius"/>
    </source>
</evidence>
<sequence>MLVILASITYNLKDQQFIKDRFGGSLDRQFSLRTAERQYELGNAKRSQILILMINKIEIKWIGDGPYSYFDIRTGKFKKTKHFTQIIWTYFDLGLIGLVVLFAYIFSLIKYLDIDKGWPKLLFTGVILVYAFYTTILSDIAIMLSLMIIFNKKIDESSNNSISRLEEK</sequence>
<organism evidence="2">
    <name type="scientific">Pontimicrobium sp. SW4</name>
    <dbReference type="NCBI Taxonomy" id="3153519"/>
    <lineage>
        <taxon>Bacteria</taxon>
        <taxon>Pseudomonadati</taxon>
        <taxon>Bacteroidota</taxon>
        <taxon>Flavobacteriia</taxon>
        <taxon>Flavobacteriales</taxon>
        <taxon>Flavobacteriaceae</taxon>
        <taxon>Pontimicrobium</taxon>
    </lineage>
</organism>
<gene>
    <name evidence="2" type="ORF">ABGB03_14070</name>
</gene>
<keyword evidence="1" id="KW-1133">Transmembrane helix</keyword>
<dbReference type="AlphaFoldDB" id="A0AAU7BSB4"/>
<accession>A0AAU7BSB4</accession>
<protein>
    <submittedName>
        <fullName evidence="2">Uncharacterized protein</fullName>
    </submittedName>
</protein>
<evidence type="ECO:0000313" key="2">
    <source>
        <dbReference type="EMBL" id="XBG60984.1"/>
    </source>
</evidence>
<feature type="transmembrane region" description="Helical" evidence="1">
    <location>
        <begin position="86"/>
        <end position="109"/>
    </location>
</feature>
<dbReference type="EMBL" id="CP157199">
    <property type="protein sequence ID" value="XBG60984.1"/>
    <property type="molecule type" value="Genomic_DNA"/>
</dbReference>
<proteinExistence type="predicted"/>
<reference evidence="2" key="1">
    <citation type="submission" date="2024-05" db="EMBL/GenBank/DDBJ databases">
        <title>Pontimicrobium maritimus sp. nov., isolated form sea water.</title>
        <authorList>
            <person name="Muhammad N."/>
            <person name="Vuong T.Q."/>
            <person name="Han H.L."/>
            <person name="Kim S.-G."/>
        </authorList>
    </citation>
    <scope>NUCLEOTIDE SEQUENCE</scope>
    <source>
        <strain evidence="2">SW4</strain>
    </source>
</reference>
<name>A0AAU7BSB4_9FLAO</name>
<keyword evidence="1" id="KW-0812">Transmembrane</keyword>
<feature type="transmembrane region" description="Helical" evidence="1">
    <location>
        <begin position="121"/>
        <end position="150"/>
    </location>
</feature>
<keyword evidence="1" id="KW-0472">Membrane</keyword>